<dbReference type="EMBL" id="JAMTCP010000018">
    <property type="protein sequence ID" value="MCP2259569.1"/>
    <property type="molecule type" value="Genomic_DNA"/>
</dbReference>
<name>A0ABT1HVL7_STRSD</name>
<proteinExistence type="predicted"/>
<sequence>MGSEQEASLPSGAGASYTSHDVIGVRSLTHDTGLRMTDEDPPGIVCHERVAAVPSYRAVTRRVRAWRVTVRFPFLAILHYPDDGLFVPVRRDILISLTKSGRKRDHG</sequence>
<protein>
    <submittedName>
        <fullName evidence="1">Uncharacterized protein</fullName>
    </submittedName>
</protein>
<keyword evidence="2" id="KW-1185">Reference proteome</keyword>
<reference evidence="1 2" key="1">
    <citation type="submission" date="2022-06" db="EMBL/GenBank/DDBJ databases">
        <title>Genomic Encyclopedia of Archaeal and Bacterial Type Strains, Phase II (KMG-II): from individual species to whole genera.</title>
        <authorList>
            <person name="Goeker M."/>
        </authorList>
    </citation>
    <scope>NUCLEOTIDE SEQUENCE [LARGE SCALE GENOMIC DNA]</scope>
    <source>
        <strain evidence="1 2">DSM 40477</strain>
    </source>
</reference>
<dbReference type="Proteomes" id="UP001205311">
    <property type="component" value="Unassembled WGS sequence"/>
</dbReference>
<evidence type="ECO:0000313" key="1">
    <source>
        <dbReference type="EMBL" id="MCP2259569.1"/>
    </source>
</evidence>
<comment type="caution">
    <text evidence="1">The sequence shown here is derived from an EMBL/GenBank/DDBJ whole genome shotgun (WGS) entry which is preliminary data.</text>
</comment>
<evidence type="ECO:0000313" key="2">
    <source>
        <dbReference type="Proteomes" id="UP001205311"/>
    </source>
</evidence>
<organism evidence="1 2">
    <name type="scientific">Streptoalloteichus tenebrarius (strain ATCC 17920 / DSM 40477 / JCM 4838 / CBS 697.72 / NBRC 16177 / NCIMB 11028 / NRRL B-12390 / A12253. 1 / ISP 5477)</name>
    <name type="common">Streptomyces tenebrarius</name>
    <dbReference type="NCBI Taxonomy" id="1933"/>
    <lineage>
        <taxon>Bacteria</taxon>
        <taxon>Bacillati</taxon>
        <taxon>Actinomycetota</taxon>
        <taxon>Actinomycetes</taxon>
        <taxon>Pseudonocardiales</taxon>
        <taxon>Pseudonocardiaceae</taxon>
        <taxon>Streptoalloteichus</taxon>
    </lineage>
</organism>
<gene>
    <name evidence="1" type="ORF">LX15_003274</name>
</gene>
<accession>A0ABT1HVL7</accession>